<evidence type="ECO:0000313" key="11">
    <source>
        <dbReference type="Proteomes" id="UP000069914"/>
    </source>
</evidence>
<dbReference type="Gene3D" id="3.30.1300.30">
    <property type="entry name" value="GSPII I/J protein-like"/>
    <property type="match status" value="1"/>
</dbReference>
<sequence length="290" mass="30689">MTHRRNNPMITELSTGKTNKLAFVRHLTLSGATARALLKTTAVIIAICGFAPEFAHADQLSDFLASAWDEGTSSPTVLAQWDALSAAEQHAAIIARPALAVELRAPVKPYAIPTVAQQTPVINTPQLQPQAIPQKTPTPRKSTKPAVPVKQTPRQPQTQRVSKKQINRVAATQALTTSTLTTTTPLQVAPTNFAAIDASQTASRLDTLQSQQDEDRHAMKSGVSNALAVSGLHYVDMDNSIALGAGSYEGGSAIALGYRHKFSENMATTLAASQDNNSGTGVAGSFAVGW</sequence>
<evidence type="ECO:0000313" key="10">
    <source>
        <dbReference type="EMBL" id="AKP32195.1"/>
    </source>
</evidence>
<evidence type="ECO:0000256" key="5">
    <source>
        <dbReference type="ARBA" id="ARBA00022729"/>
    </source>
</evidence>
<protein>
    <recommendedName>
        <fullName evidence="9">Trimeric autotransporter adhesin YadA-like C-terminal membrane anchor domain-containing protein</fullName>
    </recommendedName>
</protein>
<name>A0ABN4H9S4_YERAE</name>
<comment type="subcellular location">
    <subcellularLocation>
        <location evidence="2">Cell outer membrane</location>
    </subcellularLocation>
    <subcellularLocation>
        <location evidence="1">Cell surface</location>
    </subcellularLocation>
</comment>
<evidence type="ECO:0000256" key="8">
    <source>
        <dbReference type="SAM" id="MobiDB-lite"/>
    </source>
</evidence>
<dbReference type="InterPro" id="IPR045584">
    <property type="entry name" value="Pilin-like"/>
</dbReference>
<keyword evidence="11" id="KW-1185">Reference proteome</keyword>
<dbReference type="EMBL" id="CP011975">
    <property type="protein sequence ID" value="AKP32195.1"/>
    <property type="molecule type" value="Genomic_DNA"/>
</dbReference>
<organism evidence="10 11">
    <name type="scientific">Yersinia aleksiciae</name>
    <dbReference type="NCBI Taxonomy" id="263819"/>
    <lineage>
        <taxon>Bacteria</taxon>
        <taxon>Pseudomonadati</taxon>
        <taxon>Pseudomonadota</taxon>
        <taxon>Gammaproteobacteria</taxon>
        <taxon>Enterobacterales</taxon>
        <taxon>Yersiniaceae</taxon>
        <taxon>Yersinia</taxon>
    </lineage>
</organism>
<dbReference type="GeneID" id="61900931"/>
<evidence type="ECO:0000256" key="7">
    <source>
        <dbReference type="ARBA" id="ARBA00023237"/>
    </source>
</evidence>
<dbReference type="Pfam" id="PF03895">
    <property type="entry name" value="YadA_anchor"/>
    <property type="match status" value="1"/>
</dbReference>
<accession>A0ABN4H9S4</accession>
<evidence type="ECO:0000256" key="6">
    <source>
        <dbReference type="ARBA" id="ARBA00023136"/>
    </source>
</evidence>
<evidence type="ECO:0000256" key="1">
    <source>
        <dbReference type="ARBA" id="ARBA00004241"/>
    </source>
</evidence>
<proteinExistence type="predicted"/>
<dbReference type="SUPFAM" id="SSF54523">
    <property type="entry name" value="Pili subunits"/>
    <property type="match status" value="1"/>
</dbReference>
<feature type="region of interest" description="Disordered" evidence="8">
    <location>
        <begin position="122"/>
        <end position="166"/>
    </location>
</feature>
<keyword evidence="3" id="KW-1134">Transmembrane beta strand</keyword>
<keyword evidence="7" id="KW-0998">Cell outer membrane</keyword>
<evidence type="ECO:0000256" key="2">
    <source>
        <dbReference type="ARBA" id="ARBA00004442"/>
    </source>
</evidence>
<keyword evidence="4" id="KW-0812">Transmembrane</keyword>
<dbReference type="Proteomes" id="UP000069914">
    <property type="component" value="Chromosome"/>
</dbReference>
<reference evidence="10 11" key="1">
    <citation type="journal article" date="2015" name="Genome Announc.">
        <title>De Novo Genome Sequence of Yersinia aleksiciae Y159T.</title>
        <authorList>
            <person name="Sprague L.D."/>
            <person name="Neubauer H."/>
        </authorList>
    </citation>
    <scope>NUCLEOTIDE SEQUENCE [LARGE SCALE GENOMIC DNA]</scope>
    <source>
        <strain evidence="10 11">159</strain>
    </source>
</reference>
<feature type="compositionally biased region" description="Polar residues" evidence="8">
    <location>
        <begin position="122"/>
        <end position="140"/>
    </location>
</feature>
<gene>
    <name evidence="10" type="ORF">ACZ76_00825</name>
</gene>
<dbReference type="InterPro" id="IPR005594">
    <property type="entry name" value="YadA_C"/>
</dbReference>
<evidence type="ECO:0000256" key="4">
    <source>
        <dbReference type="ARBA" id="ARBA00022692"/>
    </source>
</evidence>
<dbReference type="RefSeq" id="WP_048615923.1">
    <property type="nucleotide sequence ID" value="NZ_CABMLM010000001.1"/>
</dbReference>
<evidence type="ECO:0000256" key="3">
    <source>
        <dbReference type="ARBA" id="ARBA00022452"/>
    </source>
</evidence>
<feature type="domain" description="Trimeric autotransporter adhesin YadA-like C-terminal membrane anchor" evidence="9">
    <location>
        <begin position="240"/>
        <end position="286"/>
    </location>
</feature>
<evidence type="ECO:0000259" key="9">
    <source>
        <dbReference type="Pfam" id="PF03895"/>
    </source>
</evidence>
<keyword evidence="5" id="KW-0732">Signal</keyword>
<keyword evidence="6" id="KW-0472">Membrane</keyword>